<proteinExistence type="predicted"/>
<evidence type="ECO:0000313" key="2">
    <source>
        <dbReference type="EMBL" id="QDQ29215.1"/>
    </source>
</evidence>
<dbReference type="Pfam" id="PF08666">
    <property type="entry name" value="SAF"/>
    <property type="match status" value="1"/>
</dbReference>
<dbReference type="InterPro" id="IPR006190">
    <property type="entry name" value="SAF_AFP_Neu5Ac"/>
</dbReference>
<dbReference type="InterPro" id="IPR020007">
    <property type="entry name" value="NeuB/NeuA"/>
</dbReference>
<name>A0A516SM50_9NEIS</name>
<dbReference type="AlphaFoldDB" id="A0A516SM50"/>
<accession>A0A516SM50</accession>
<dbReference type="NCBIfam" id="TIGR03569">
    <property type="entry name" value="NeuB_NnaB"/>
    <property type="match status" value="1"/>
</dbReference>
<organism evidence="2 3">
    <name type="scientific">Chitinimonas arctica</name>
    <dbReference type="NCBI Taxonomy" id="2594795"/>
    <lineage>
        <taxon>Bacteria</taxon>
        <taxon>Pseudomonadati</taxon>
        <taxon>Pseudomonadota</taxon>
        <taxon>Betaproteobacteria</taxon>
        <taxon>Neisseriales</taxon>
        <taxon>Chitinibacteraceae</taxon>
        <taxon>Chitinimonas</taxon>
    </lineage>
</organism>
<dbReference type="GO" id="GO:0016051">
    <property type="term" value="P:carbohydrate biosynthetic process"/>
    <property type="evidence" value="ECO:0007669"/>
    <property type="project" value="InterPro"/>
</dbReference>
<dbReference type="OrthoDB" id="9814210at2"/>
<dbReference type="Proteomes" id="UP000317550">
    <property type="component" value="Chromosome"/>
</dbReference>
<dbReference type="PROSITE" id="PS50844">
    <property type="entry name" value="AFP_LIKE"/>
    <property type="match status" value="1"/>
</dbReference>
<dbReference type="PANTHER" id="PTHR42966:SF1">
    <property type="entry name" value="SIALIC ACID SYNTHASE"/>
    <property type="match status" value="1"/>
</dbReference>
<dbReference type="CDD" id="cd11615">
    <property type="entry name" value="SAF_NeuB_like"/>
    <property type="match status" value="1"/>
</dbReference>
<dbReference type="Pfam" id="PF03102">
    <property type="entry name" value="NeuB"/>
    <property type="match status" value="1"/>
</dbReference>
<dbReference type="KEGG" id="cari:FNU76_04765"/>
<dbReference type="InterPro" id="IPR036732">
    <property type="entry name" value="AFP_Neu5c_C_sf"/>
</dbReference>
<dbReference type="GO" id="GO:0050462">
    <property type="term" value="F:N-acetylneuraminate synthase activity"/>
    <property type="evidence" value="ECO:0007669"/>
    <property type="project" value="UniProtKB-EC"/>
</dbReference>
<keyword evidence="3" id="KW-1185">Reference proteome</keyword>
<dbReference type="InterPro" id="IPR051690">
    <property type="entry name" value="PseI-like"/>
</dbReference>
<dbReference type="GO" id="GO:0047444">
    <property type="term" value="F:N-acylneuraminate-9-phosphate synthase activity"/>
    <property type="evidence" value="ECO:0007669"/>
    <property type="project" value="TreeGrafter"/>
</dbReference>
<dbReference type="EC" id="2.5.1.56" evidence="2"/>
<dbReference type="InterPro" id="IPR013132">
    <property type="entry name" value="PseI/NeuA/B-like_N"/>
</dbReference>
<keyword evidence="2" id="KW-0808">Transferase</keyword>
<evidence type="ECO:0000259" key="1">
    <source>
        <dbReference type="PROSITE" id="PS50844"/>
    </source>
</evidence>
<dbReference type="InterPro" id="IPR013974">
    <property type="entry name" value="SAF"/>
</dbReference>
<dbReference type="EMBL" id="CP041730">
    <property type="protein sequence ID" value="QDQ29215.1"/>
    <property type="molecule type" value="Genomic_DNA"/>
</dbReference>
<dbReference type="PANTHER" id="PTHR42966">
    <property type="entry name" value="N-ACETYLNEURAMINATE SYNTHASE"/>
    <property type="match status" value="1"/>
</dbReference>
<dbReference type="Gene3D" id="3.90.1210.10">
    <property type="entry name" value="Antifreeze-like/N-acetylneuraminic acid synthase C-terminal domain"/>
    <property type="match status" value="1"/>
</dbReference>
<dbReference type="InterPro" id="IPR057736">
    <property type="entry name" value="SAF_PseI/NeuA/NeuB"/>
</dbReference>
<dbReference type="SUPFAM" id="SSF51269">
    <property type="entry name" value="AFP III-like domain"/>
    <property type="match status" value="1"/>
</dbReference>
<dbReference type="SMART" id="SM00858">
    <property type="entry name" value="SAF"/>
    <property type="match status" value="1"/>
</dbReference>
<protein>
    <submittedName>
        <fullName evidence="2">N-acetylneuraminate synthase</fullName>
        <ecNumber evidence="2">2.5.1.56</ecNumber>
    </submittedName>
</protein>
<reference evidence="3" key="1">
    <citation type="submission" date="2019-07" db="EMBL/GenBank/DDBJ databases">
        <title>Chitinimonas sp. nov., isolated from Ny-Alesund, arctica soil.</title>
        <authorList>
            <person name="Xu Q."/>
            <person name="Peng F."/>
        </authorList>
    </citation>
    <scope>NUCLEOTIDE SEQUENCE [LARGE SCALE GENOMIC DNA]</scope>
    <source>
        <strain evidence="3">R3-44</strain>
    </source>
</reference>
<sequence length="343" mass="36818">MSTFFIAEAGVNHNGDEALALQLVRIAADCGADAVKFQTFSADKLVRKGAAKAEYQARETGDGDQHAMLKQLEMSDSLHRKLVEQCKALGIEFMSTPFDEEAADFLIELGMRRIKVASGEITNLPFLAHLTAKNVPLILSTGMATLAEIMEALGTIRSVRTSLGFMAPLEEVLTILHCTSNYPAALVDVNLRAMVTIAQATGLPVGYSDHTDGSTVSVAAVAMGARVIEKHFTLDRELPGPDHTASLEPAGLADLISRVREVEQALGSAIKEPSNSELPVRELVRRSVTLLRGVSAGQILAREDIGLMRPGNGIAPKEILSLIGRKASRDIEPGVTLQWSDVI</sequence>
<evidence type="ECO:0000313" key="3">
    <source>
        <dbReference type="Proteomes" id="UP000317550"/>
    </source>
</evidence>
<feature type="domain" description="AFP-like" evidence="1">
    <location>
        <begin position="287"/>
        <end position="343"/>
    </location>
</feature>
<gene>
    <name evidence="2" type="primary">neuB</name>
    <name evidence="2" type="ORF">FNU76_04765</name>
</gene>
<dbReference type="Gene3D" id="3.20.20.70">
    <property type="entry name" value="Aldolase class I"/>
    <property type="match status" value="1"/>
</dbReference>
<dbReference type="InterPro" id="IPR013785">
    <property type="entry name" value="Aldolase_TIM"/>
</dbReference>
<dbReference type="SUPFAM" id="SSF51569">
    <property type="entry name" value="Aldolase"/>
    <property type="match status" value="1"/>
</dbReference>